<reference evidence="3 4" key="2">
    <citation type="journal article" date="2015" name="MBio">
        <title>Genome-Resolved Metagenomic Analysis Reveals Roles for Candidate Phyla and Other Microbial Community Members in Biogeochemical Transformations in Oil Reservoirs.</title>
        <authorList>
            <person name="Hu P."/>
            <person name="Tom L."/>
            <person name="Singh A."/>
            <person name="Thomas B.C."/>
            <person name="Baker B.J."/>
            <person name="Piceno Y.M."/>
            <person name="Andersen G.L."/>
            <person name="Banfield J.F."/>
        </authorList>
    </citation>
    <scope>NUCLEOTIDE SEQUENCE [LARGE SCALE GENOMIC DNA]</scope>
    <source>
        <strain evidence="1">57_489</strain>
    </source>
</reference>
<accession>A0A101FVR7</accession>
<proteinExistence type="predicted"/>
<reference evidence="2" key="1">
    <citation type="journal article" date="2015" name="MBio">
        <title>Genome-resolved metagenomic analysis reveals roles for candidate phyla and other microbial community members in biogeochemical transformations in oil reservoirs.</title>
        <authorList>
            <person name="Hu P."/>
            <person name="Tom L."/>
            <person name="Singh A."/>
            <person name="Thomas B.C."/>
            <person name="Baker B.J."/>
            <person name="Piceno Y.M."/>
            <person name="Andersen G.L."/>
            <person name="Banfield J.F."/>
        </authorList>
    </citation>
    <scope>NUCLEOTIDE SEQUENCE [LARGE SCALE GENOMIC DNA]</scope>
    <source>
        <strain evidence="2">56_747</strain>
    </source>
</reference>
<dbReference type="AlphaFoldDB" id="A0A101FVR7"/>
<protein>
    <submittedName>
        <fullName evidence="1">Uncharacterized protein</fullName>
    </submittedName>
</protein>
<name>A0A101FVR7_9EURY</name>
<dbReference type="Proteomes" id="UP000057043">
    <property type="component" value="Unassembled WGS sequence"/>
</dbReference>
<evidence type="ECO:0000313" key="4">
    <source>
        <dbReference type="Proteomes" id="UP000057043"/>
    </source>
</evidence>
<evidence type="ECO:0000313" key="3">
    <source>
        <dbReference type="Proteomes" id="UP000053961"/>
    </source>
</evidence>
<dbReference type="Proteomes" id="UP000053961">
    <property type="component" value="Unassembled WGS sequence"/>
</dbReference>
<dbReference type="PATRIC" id="fig|301375.6.peg.1139"/>
<dbReference type="EMBL" id="LGHB01000001">
    <property type="protein sequence ID" value="KUK97714.1"/>
    <property type="molecule type" value="Genomic_DNA"/>
</dbReference>
<organism evidence="1 4">
    <name type="scientific">Methanothrix harundinacea</name>
    <dbReference type="NCBI Taxonomy" id="301375"/>
    <lineage>
        <taxon>Archaea</taxon>
        <taxon>Methanobacteriati</taxon>
        <taxon>Methanobacteriota</taxon>
        <taxon>Stenosarchaea group</taxon>
        <taxon>Methanomicrobia</taxon>
        <taxon>Methanotrichales</taxon>
        <taxon>Methanotrichaceae</taxon>
        <taxon>Methanothrix</taxon>
    </lineage>
</organism>
<evidence type="ECO:0000313" key="2">
    <source>
        <dbReference type="EMBL" id="KUK97714.1"/>
    </source>
</evidence>
<sequence>MKVKILEDSFDSTYIIRKEHYVEFIEDAKKVAITAYTVPAFVKVELYNMIDIERDIAMVVVWKPETTVKQIKEFDKKWFLEKY</sequence>
<comment type="caution">
    <text evidence="1">The sequence shown here is derived from an EMBL/GenBank/DDBJ whole genome shotgun (WGS) entry which is preliminary data.</text>
</comment>
<gene>
    <name evidence="1" type="ORF">XD72_0269</name>
    <name evidence="2" type="ORF">XE07_0128</name>
</gene>
<dbReference type="EMBL" id="LGFT01000004">
    <property type="protein sequence ID" value="KUK45366.1"/>
    <property type="molecule type" value="Genomic_DNA"/>
</dbReference>
<evidence type="ECO:0000313" key="1">
    <source>
        <dbReference type="EMBL" id="KUK45366.1"/>
    </source>
</evidence>